<dbReference type="Gene3D" id="3.30.70.330">
    <property type="match status" value="1"/>
</dbReference>
<dbReference type="Pfam" id="PF21278">
    <property type="entry name" value="YlmH_1st"/>
    <property type="match status" value="1"/>
</dbReference>
<feature type="domain" description="RNA-binding S4" evidence="2">
    <location>
        <begin position="182"/>
        <end position="244"/>
    </location>
</feature>
<organism evidence="3 4">
    <name type="scientific">Bacillus thermotolerans</name>
    <name type="common">Quasibacillus thermotolerans</name>
    <dbReference type="NCBI Taxonomy" id="1221996"/>
    <lineage>
        <taxon>Bacteria</taxon>
        <taxon>Bacillati</taxon>
        <taxon>Bacillota</taxon>
        <taxon>Bacilli</taxon>
        <taxon>Bacillales</taxon>
        <taxon>Bacillaceae</taxon>
        <taxon>Bacillus</taxon>
    </lineage>
</organism>
<dbReference type="STRING" id="1221996.QY95_00135"/>
<dbReference type="Proteomes" id="UP000031563">
    <property type="component" value="Unassembled WGS sequence"/>
</dbReference>
<dbReference type="Pfam" id="PF17774">
    <property type="entry name" value="YlmH_RBD"/>
    <property type="match status" value="1"/>
</dbReference>
<keyword evidence="4" id="KW-1185">Reference proteome</keyword>
<dbReference type="RefSeq" id="WP_040036501.1">
    <property type="nucleotide sequence ID" value="NZ_JWIQ02000011.1"/>
</dbReference>
<evidence type="ECO:0000256" key="1">
    <source>
        <dbReference type="PROSITE-ProRule" id="PRU00182"/>
    </source>
</evidence>
<dbReference type="Gene3D" id="3.30.1370.160">
    <property type="match status" value="1"/>
</dbReference>
<dbReference type="CDD" id="cd00165">
    <property type="entry name" value="S4"/>
    <property type="match status" value="1"/>
</dbReference>
<keyword evidence="1" id="KW-0694">RNA-binding</keyword>
<dbReference type="InterPro" id="IPR048443">
    <property type="entry name" value="RqcP2_N"/>
</dbReference>
<dbReference type="PANTHER" id="PTHR13633">
    <property type="entry name" value="MITOCHONDRIAL TRANSCRIPTION RESCUE FACTOR 1"/>
    <property type="match status" value="1"/>
</dbReference>
<sequence length="258" mass="29618">MSSIYQHFRPEEKEFIDQVLEWKREVEERYAPKLTDFLDPREQEIIRSLIGAQGETAVSFFGGTAEAERKRALIYPDYFIPEESDFSVVLFEIHYPEKFVSLSHPHVLGSLMGLGLRRGKFGDIILSQNRVQFFAAQEIDNYIELHLTQVGKINVTLSKQPFHKVAAKQEDWKEMSCTVSSLRLDAVISAFTNQSRQKAQTWVRSGLVKVNWKQIENPAFECAEGDVLSVRGAGRAKLLRLEGKTKKEKWRISLGILK</sequence>
<dbReference type="AlphaFoldDB" id="A0A0F5I9T1"/>
<dbReference type="InterPro" id="IPR002942">
    <property type="entry name" value="S4_RNA-bd"/>
</dbReference>
<dbReference type="SMART" id="SM00363">
    <property type="entry name" value="S4"/>
    <property type="match status" value="1"/>
</dbReference>
<comment type="caution">
    <text evidence="3">The sequence shown here is derived from an EMBL/GenBank/DDBJ whole genome shotgun (WGS) entry which is preliminary data.</text>
</comment>
<name>A0A0F5I9T1_BACTR</name>
<dbReference type="EMBL" id="JWIR02000012">
    <property type="protein sequence ID" value="KKB42286.1"/>
    <property type="molecule type" value="Genomic_DNA"/>
</dbReference>
<gene>
    <name evidence="3" type="ORF">QY95_00135</name>
</gene>
<dbReference type="PROSITE" id="PS50889">
    <property type="entry name" value="S4"/>
    <property type="match status" value="1"/>
</dbReference>
<accession>A0A0F5I9T1</accession>
<reference evidence="3" key="1">
    <citation type="submission" date="2015-02" db="EMBL/GenBank/DDBJ databases">
        <title>Genome Assembly of Bacillaceae bacterium MTCC 8252.</title>
        <authorList>
            <person name="Verma A."/>
            <person name="Khatri I."/>
            <person name="Mual P."/>
            <person name="Subramanian S."/>
            <person name="Krishnamurthi S."/>
        </authorList>
    </citation>
    <scope>NUCLEOTIDE SEQUENCE [LARGE SCALE GENOMIC DNA]</scope>
    <source>
        <strain evidence="3">MTCC 8252</strain>
    </source>
</reference>
<dbReference type="OrthoDB" id="9812787at2"/>
<dbReference type="Gene3D" id="3.10.290.10">
    <property type="entry name" value="RNA-binding S4 domain"/>
    <property type="match status" value="1"/>
</dbReference>
<dbReference type="InterPro" id="IPR036986">
    <property type="entry name" value="S4_RNA-bd_sf"/>
</dbReference>
<protein>
    <recommendedName>
        <fullName evidence="2">RNA-binding S4 domain-containing protein</fullName>
    </recommendedName>
</protein>
<evidence type="ECO:0000313" key="4">
    <source>
        <dbReference type="Proteomes" id="UP000031563"/>
    </source>
</evidence>
<dbReference type="InterPro" id="IPR012677">
    <property type="entry name" value="Nucleotide-bd_a/b_plait_sf"/>
</dbReference>
<dbReference type="Pfam" id="PF01479">
    <property type="entry name" value="S4"/>
    <property type="match status" value="1"/>
</dbReference>
<dbReference type="GO" id="GO:0003723">
    <property type="term" value="F:RNA binding"/>
    <property type="evidence" value="ECO:0007669"/>
    <property type="project" value="UniProtKB-KW"/>
</dbReference>
<evidence type="ECO:0000313" key="3">
    <source>
        <dbReference type="EMBL" id="KKB42286.1"/>
    </source>
</evidence>
<dbReference type="SUPFAM" id="SSF55174">
    <property type="entry name" value="Alpha-L RNA-binding motif"/>
    <property type="match status" value="1"/>
</dbReference>
<dbReference type="PANTHER" id="PTHR13633:SF3">
    <property type="entry name" value="MITOCHONDRIAL TRANSCRIPTION RESCUE FACTOR 1"/>
    <property type="match status" value="1"/>
</dbReference>
<evidence type="ECO:0000259" key="2">
    <source>
        <dbReference type="SMART" id="SM00363"/>
    </source>
</evidence>
<dbReference type="InterPro" id="IPR040591">
    <property type="entry name" value="RqcP2_RBD"/>
</dbReference>
<proteinExistence type="predicted"/>